<dbReference type="Proteomes" id="UP000195868">
    <property type="component" value="Unassembled WGS sequence"/>
</dbReference>
<evidence type="ECO:0000313" key="3">
    <source>
        <dbReference type="Proteomes" id="UP000195868"/>
    </source>
</evidence>
<accession>A0A1Y4P3Z4</accession>
<feature type="transmembrane region" description="Helical" evidence="1">
    <location>
        <begin position="6"/>
        <end position="22"/>
    </location>
</feature>
<reference evidence="3" key="1">
    <citation type="submission" date="2017-04" db="EMBL/GenBank/DDBJ databases">
        <title>Function of individual gut microbiota members based on whole genome sequencing of pure cultures obtained from chicken caecum.</title>
        <authorList>
            <person name="Medvecky M."/>
            <person name="Cejkova D."/>
            <person name="Polansky O."/>
            <person name="Karasova D."/>
            <person name="Kubasova T."/>
            <person name="Cizek A."/>
            <person name="Rychlik I."/>
        </authorList>
    </citation>
    <scope>NUCLEOTIDE SEQUENCE [LARGE SCALE GENOMIC DNA]</scope>
    <source>
        <strain evidence="3">An71</strain>
    </source>
</reference>
<feature type="transmembrane region" description="Helical" evidence="1">
    <location>
        <begin position="34"/>
        <end position="52"/>
    </location>
</feature>
<keyword evidence="1" id="KW-0472">Membrane</keyword>
<proteinExistence type="predicted"/>
<dbReference type="AlphaFoldDB" id="A0A1Y4P3Z4"/>
<keyword evidence="1" id="KW-0812">Transmembrane</keyword>
<dbReference type="EMBL" id="NFHN01000032">
    <property type="protein sequence ID" value="OUN46281.1"/>
    <property type="molecule type" value="Genomic_DNA"/>
</dbReference>
<gene>
    <name evidence="2" type="ORF">B5G22_07965</name>
</gene>
<sequence length="93" mass="10808">MFSAVFWVLAFWFIVNLVWTIARLNNRMMSRTFAWINVVAVVIGFWTFYAASNGGGGIAPWFRLMNWTNIVLAIFQFYNGYRPHQYSKKSGGL</sequence>
<comment type="caution">
    <text evidence="2">The sequence shown here is derived from an EMBL/GenBank/DDBJ whole genome shotgun (WGS) entry which is preliminary data.</text>
</comment>
<evidence type="ECO:0000313" key="2">
    <source>
        <dbReference type="EMBL" id="OUN46281.1"/>
    </source>
</evidence>
<organism evidence="2 3">
    <name type="scientific">Limosilactobacillus reuteri</name>
    <name type="common">Lactobacillus reuteri</name>
    <dbReference type="NCBI Taxonomy" id="1598"/>
    <lineage>
        <taxon>Bacteria</taxon>
        <taxon>Bacillati</taxon>
        <taxon>Bacillota</taxon>
        <taxon>Bacilli</taxon>
        <taxon>Lactobacillales</taxon>
        <taxon>Lactobacillaceae</taxon>
        <taxon>Limosilactobacillus</taxon>
    </lineage>
</organism>
<evidence type="ECO:0000256" key="1">
    <source>
        <dbReference type="SAM" id="Phobius"/>
    </source>
</evidence>
<dbReference type="RefSeq" id="WP_013923968.1">
    <property type="nucleotide sequence ID" value="NZ_CAKMAK010000004.1"/>
</dbReference>
<protein>
    <submittedName>
        <fullName evidence="2">Uncharacterized protein</fullName>
    </submittedName>
</protein>
<name>A0A1Y4P3Z4_LIMRT</name>
<feature type="transmembrane region" description="Helical" evidence="1">
    <location>
        <begin position="64"/>
        <end position="81"/>
    </location>
</feature>
<keyword evidence="1" id="KW-1133">Transmembrane helix</keyword>